<evidence type="ECO:0000256" key="1">
    <source>
        <dbReference type="PIRSR" id="PIRSR016487-1"/>
    </source>
</evidence>
<dbReference type="PANTHER" id="PTHR40114">
    <property type="entry name" value="SLR0698 PROTEIN"/>
    <property type="match status" value="1"/>
</dbReference>
<dbReference type="Gene3D" id="2.40.320.10">
    <property type="entry name" value="Hypothetical Protein Pfu-838710-001"/>
    <property type="match status" value="1"/>
</dbReference>
<organism evidence="3 4">
    <name type="scientific">Mangrovibacterium marinum</name>
    <dbReference type="NCBI Taxonomy" id="1639118"/>
    <lineage>
        <taxon>Bacteria</taxon>
        <taxon>Pseudomonadati</taxon>
        <taxon>Bacteroidota</taxon>
        <taxon>Bacteroidia</taxon>
        <taxon>Marinilabiliales</taxon>
        <taxon>Prolixibacteraceae</taxon>
        <taxon>Mangrovibacterium</taxon>
    </lineage>
</organism>
<proteinExistence type="predicted"/>
<reference evidence="3 4" key="1">
    <citation type="submission" date="2018-04" db="EMBL/GenBank/DDBJ databases">
        <title>Genomic Encyclopedia of Archaeal and Bacterial Type Strains, Phase II (KMG-II): from individual species to whole genera.</title>
        <authorList>
            <person name="Goeker M."/>
        </authorList>
    </citation>
    <scope>NUCLEOTIDE SEQUENCE [LARGE SCALE GENOMIC DNA]</scope>
    <source>
        <strain evidence="3 4">DSM 28823</strain>
    </source>
</reference>
<dbReference type="SMART" id="SM01118">
    <property type="entry name" value="CYTH"/>
    <property type="match status" value="1"/>
</dbReference>
<accession>A0A2T5C4R6</accession>
<evidence type="ECO:0000313" key="4">
    <source>
        <dbReference type="Proteomes" id="UP000243525"/>
    </source>
</evidence>
<sequence>MAVEIERKFLVKADFVPDSDSQIEIIQAYLCADPERTVRVRIGGDNAFLTIKSKPEGISRAEFEYEIPVEDARQMIGLAVWPAIEKVRHLIDFDGKKWEVDVFSGANAGLIIAEIELSNADEVVRLPDWVAEEVSEDRRFHNSCLAQNPYCEWKNDR</sequence>
<feature type="domain" description="CYTH" evidence="2">
    <location>
        <begin position="2"/>
        <end position="147"/>
    </location>
</feature>
<gene>
    <name evidence="3" type="ORF">C8N47_103125</name>
</gene>
<dbReference type="OrthoDB" id="9805588at2"/>
<dbReference type="CDD" id="cd07891">
    <property type="entry name" value="CYTH-like_CthTTM-like_1"/>
    <property type="match status" value="1"/>
</dbReference>
<dbReference type="PANTHER" id="PTHR40114:SF1">
    <property type="entry name" value="SLR0698 PROTEIN"/>
    <property type="match status" value="1"/>
</dbReference>
<dbReference type="RefSeq" id="WP_107821213.1">
    <property type="nucleotide sequence ID" value="NZ_QAAD01000003.1"/>
</dbReference>
<dbReference type="AlphaFoldDB" id="A0A2T5C4R6"/>
<dbReference type="SUPFAM" id="SSF55154">
    <property type="entry name" value="CYTH-like phosphatases"/>
    <property type="match status" value="1"/>
</dbReference>
<dbReference type="Pfam" id="PF01928">
    <property type="entry name" value="CYTH"/>
    <property type="match status" value="1"/>
</dbReference>
<evidence type="ECO:0000259" key="2">
    <source>
        <dbReference type="PROSITE" id="PS51707"/>
    </source>
</evidence>
<dbReference type="Proteomes" id="UP000243525">
    <property type="component" value="Unassembled WGS sequence"/>
</dbReference>
<protein>
    <submittedName>
        <fullName evidence="3">Adenylate cyclase</fullName>
    </submittedName>
</protein>
<name>A0A2T5C4R6_9BACT</name>
<dbReference type="InterPro" id="IPR033469">
    <property type="entry name" value="CYTH-like_dom_sf"/>
</dbReference>
<dbReference type="InterPro" id="IPR023577">
    <property type="entry name" value="CYTH_domain"/>
</dbReference>
<dbReference type="PROSITE" id="PS51707">
    <property type="entry name" value="CYTH"/>
    <property type="match status" value="1"/>
</dbReference>
<keyword evidence="4" id="KW-1185">Reference proteome</keyword>
<dbReference type="PIRSF" id="PIRSF016487">
    <property type="entry name" value="CYTH_UCP016487"/>
    <property type="match status" value="1"/>
</dbReference>
<comment type="caution">
    <text evidence="3">The sequence shown here is derived from an EMBL/GenBank/DDBJ whole genome shotgun (WGS) entry which is preliminary data.</text>
</comment>
<feature type="active site" description="Proton acceptor" evidence="1">
    <location>
        <position position="29"/>
    </location>
</feature>
<dbReference type="EMBL" id="QAAD01000003">
    <property type="protein sequence ID" value="PTN09831.1"/>
    <property type="molecule type" value="Genomic_DNA"/>
</dbReference>
<evidence type="ECO:0000313" key="3">
    <source>
        <dbReference type="EMBL" id="PTN09831.1"/>
    </source>
</evidence>
<dbReference type="InterPro" id="IPR012042">
    <property type="entry name" value="NeuTTM/CthTTM-like"/>
</dbReference>